<dbReference type="InterPro" id="IPR009091">
    <property type="entry name" value="RCC1/BLIP-II"/>
</dbReference>
<keyword evidence="4" id="KW-1185">Reference proteome</keyword>
<dbReference type="VEuPathDB" id="AmoebaDB:NF0110310"/>
<dbReference type="GO" id="GO:0005737">
    <property type="term" value="C:cytoplasm"/>
    <property type="evidence" value="ECO:0007669"/>
    <property type="project" value="TreeGrafter"/>
</dbReference>
<dbReference type="AlphaFoldDB" id="A0A6A5C2A9"/>
<evidence type="ECO:0000256" key="1">
    <source>
        <dbReference type="PROSITE-ProRule" id="PRU00235"/>
    </source>
</evidence>
<feature type="region of interest" description="Disordered" evidence="2">
    <location>
        <begin position="57"/>
        <end position="76"/>
    </location>
</feature>
<feature type="repeat" description="RCC1" evidence="1">
    <location>
        <begin position="345"/>
        <end position="394"/>
    </location>
</feature>
<comment type="caution">
    <text evidence="3">The sequence shown here is derived from an EMBL/GenBank/DDBJ whole genome shotgun (WGS) entry which is preliminary data.</text>
</comment>
<reference evidence="3 4" key="1">
    <citation type="journal article" date="2019" name="Sci. Rep.">
        <title>Nanopore sequencing improves the draft genome of the human pathogenic amoeba Naegleria fowleri.</title>
        <authorList>
            <person name="Liechti N."/>
            <person name="Schurch N."/>
            <person name="Bruggmann R."/>
            <person name="Wittwer M."/>
        </authorList>
    </citation>
    <scope>NUCLEOTIDE SEQUENCE [LARGE SCALE GENOMIC DNA]</scope>
    <source>
        <strain evidence="3 4">ATCC 30894</strain>
    </source>
</reference>
<dbReference type="InterPro" id="IPR051553">
    <property type="entry name" value="Ran_GTPase-activating"/>
</dbReference>
<name>A0A6A5C2A9_NAEFO</name>
<accession>A0A6A5C2A9</accession>
<dbReference type="PROSITE" id="PS00626">
    <property type="entry name" value="RCC1_2"/>
    <property type="match status" value="1"/>
</dbReference>
<dbReference type="VEuPathDB" id="AmoebaDB:FDP41_010592"/>
<evidence type="ECO:0000313" key="3">
    <source>
        <dbReference type="EMBL" id="KAF0983527.1"/>
    </source>
</evidence>
<organism evidence="3 4">
    <name type="scientific">Naegleria fowleri</name>
    <name type="common">Brain eating amoeba</name>
    <dbReference type="NCBI Taxonomy" id="5763"/>
    <lineage>
        <taxon>Eukaryota</taxon>
        <taxon>Discoba</taxon>
        <taxon>Heterolobosea</taxon>
        <taxon>Tetramitia</taxon>
        <taxon>Eutetramitia</taxon>
        <taxon>Vahlkampfiidae</taxon>
        <taxon>Naegleria</taxon>
    </lineage>
</organism>
<protein>
    <submittedName>
        <fullName evidence="3">Uncharacterized protein</fullName>
    </submittedName>
</protein>
<dbReference type="EMBL" id="VFQX01000006">
    <property type="protein sequence ID" value="KAF0983527.1"/>
    <property type="molecule type" value="Genomic_DNA"/>
</dbReference>
<dbReference type="Proteomes" id="UP000444721">
    <property type="component" value="Unassembled WGS sequence"/>
</dbReference>
<dbReference type="OMA" id="CGWNHSM"/>
<dbReference type="OrthoDB" id="10253607at2759"/>
<dbReference type="Gene3D" id="2.130.10.30">
    <property type="entry name" value="Regulator of chromosome condensation 1/beta-lactamase-inhibitor protein II"/>
    <property type="match status" value="2"/>
</dbReference>
<dbReference type="Pfam" id="PF13540">
    <property type="entry name" value="RCC1_2"/>
    <property type="match status" value="1"/>
</dbReference>
<dbReference type="GeneID" id="68117807"/>
<sequence>MSLSSNPVVAVVVFGCGNNTHNIILPTSSTTGTIKQPRLISFLKAFEDANLMGSSNHRSLTSSYSEHQDDPSFTAAEQNSRIPKHFSLIQVCTGGDFAFFLFRDYKQNENRLFACGYTGTGEHGVAQDNSSSHLRDITEMAKKQILQRQSSTSVIRMEIKQIACGWNHSMLMVEFEERTHELGLPNQKRLAFFGSGFNNHGQLSVGDTSSISRFGPEADVTLVPREHLYSIEKFFARYNTCAFITKDRTLYACGGNSNGEMGKSGTVYRFEKIASHILDADFSYSHGAIINLDGQVFTSGQNDYGKLGHSQSTSFQFVQAPLPNNEKGLKVALGIHHTVVLTQSGSIVACGHNDSGELSLGTNVNVSTFTKVQVDVHFKDICCGFYHTCALSTNNEVYVCGMDVETKGNKNILSKLISSDPLFRNVNAIASGGYYALMYRQEQGEGKTAKEFIAKLLKFSKLSAEGSTTELQDIQIKLM</sequence>
<evidence type="ECO:0000256" key="2">
    <source>
        <dbReference type="SAM" id="MobiDB-lite"/>
    </source>
</evidence>
<gene>
    <name evidence="3" type="ORF">FDP41_010592</name>
</gene>
<dbReference type="RefSeq" id="XP_044568240.1">
    <property type="nucleotide sequence ID" value="XM_044700907.1"/>
</dbReference>
<dbReference type="Pfam" id="PF00415">
    <property type="entry name" value="RCC1"/>
    <property type="match status" value="1"/>
</dbReference>
<dbReference type="PROSITE" id="PS50012">
    <property type="entry name" value="RCC1_3"/>
    <property type="match status" value="2"/>
</dbReference>
<feature type="repeat" description="RCC1" evidence="1">
    <location>
        <begin position="294"/>
        <end position="344"/>
    </location>
</feature>
<dbReference type="PANTHER" id="PTHR45982">
    <property type="entry name" value="REGULATOR OF CHROMOSOME CONDENSATION"/>
    <property type="match status" value="1"/>
</dbReference>
<dbReference type="InterPro" id="IPR000408">
    <property type="entry name" value="Reg_chr_condens"/>
</dbReference>
<proteinExistence type="predicted"/>
<dbReference type="SUPFAM" id="SSF50985">
    <property type="entry name" value="RCC1/BLIP-II"/>
    <property type="match status" value="2"/>
</dbReference>
<dbReference type="VEuPathDB" id="AmoebaDB:NfTy_013320"/>
<dbReference type="GO" id="GO:0005085">
    <property type="term" value="F:guanyl-nucleotide exchange factor activity"/>
    <property type="evidence" value="ECO:0007669"/>
    <property type="project" value="TreeGrafter"/>
</dbReference>
<evidence type="ECO:0000313" key="4">
    <source>
        <dbReference type="Proteomes" id="UP000444721"/>
    </source>
</evidence>
<dbReference type="PANTHER" id="PTHR45982:SF11">
    <property type="entry name" value="E3 UBIQUITIN-PROTEIN LIGASE HERC1 ISOFORM X1-RELATED"/>
    <property type="match status" value="1"/>
</dbReference>